<keyword evidence="6" id="KW-0812">Transmembrane</keyword>
<keyword evidence="4" id="KW-0539">Nucleus</keyword>
<feature type="non-terminal residue" evidence="8">
    <location>
        <position position="1"/>
    </location>
</feature>
<evidence type="ECO:0000256" key="1">
    <source>
        <dbReference type="ARBA" id="ARBA00004123"/>
    </source>
</evidence>
<dbReference type="EMBL" id="CAJPVJ010014692">
    <property type="protein sequence ID" value="CAG2175486.1"/>
    <property type="molecule type" value="Genomic_DNA"/>
</dbReference>
<feature type="compositionally biased region" description="Polar residues" evidence="5">
    <location>
        <begin position="46"/>
        <end position="85"/>
    </location>
</feature>
<organism evidence="8">
    <name type="scientific">Oppiella nova</name>
    <dbReference type="NCBI Taxonomy" id="334625"/>
    <lineage>
        <taxon>Eukaryota</taxon>
        <taxon>Metazoa</taxon>
        <taxon>Ecdysozoa</taxon>
        <taxon>Arthropoda</taxon>
        <taxon>Chelicerata</taxon>
        <taxon>Arachnida</taxon>
        <taxon>Acari</taxon>
        <taxon>Acariformes</taxon>
        <taxon>Sarcoptiformes</taxon>
        <taxon>Oribatida</taxon>
        <taxon>Brachypylina</taxon>
        <taxon>Oppioidea</taxon>
        <taxon>Oppiidae</taxon>
        <taxon>Oppiella</taxon>
    </lineage>
</organism>
<dbReference type="InterPro" id="IPR013272">
    <property type="entry name" value="Vps72/YL1_C"/>
</dbReference>
<evidence type="ECO:0000256" key="6">
    <source>
        <dbReference type="SAM" id="Phobius"/>
    </source>
</evidence>
<accession>A0A7R9MDR2</accession>
<keyword evidence="2" id="KW-0805">Transcription regulation</keyword>
<evidence type="ECO:0000259" key="7">
    <source>
        <dbReference type="SMART" id="SM00993"/>
    </source>
</evidence>
<dbReference type="InterPro" id="IPR029525">
    <property type="entry name" value="INO80C/Ies6"/>
</dbReference>
<evidence type="ECO:0000313" key="9">
    <source>
        <dbReference type="Proteomes" id="UP000728032"/>
    </source>
</evidence>
<proteinExistence type="predicted"/>
<dbReference type="PANTHER" id="PTHR31200:SF1">
    <property type="entry name" value="INO80 COMPLEX SUBUNIT C"/>
    <property type="match status" value="1"/>
</dbReference>
<evidence type="ECO:0000256" key="2">
    <source>
        <dbReference type="ARBA" id="ARBA00023015"/>
    </source>
</evidence>
<dbReference type="Proteomes" id="UP000728032">
    <property type="component" value="Unassembled WGS sequence"/>
</dbReference>
<dbReference type="SMART" id="SM00993">
    <property type="entry name" value="YL1_C"/>
    <property type="match status" value="1"/>
</dbReference>
<protein>
    <recommendedName>
        <fullName evidence="7">Vps72/YL1 C-terminal domain-containing protein</fullName>
    </recommendedName>
</protein>
<feature type="region of interest" description="Disordered" evidence="5">
    <location>
        <begin position="45"/>
        <end position="94"/>
    </location>
</feature>
<dbReference type="AlphaFoldDB" id="A0A7R9MDR2"/>
<keyword evidence="9" id="KW-1185">Reference proteome</keyword>
<keyword evidence="6" id="KW-0472">Membrane</keyword>
<evidence type="ECO:0000313" key="8">
    <source>
        <dbReference type="EMBL" id="CAD7658300.1"/>
    </source>
</evidence>
<dbReference type="PANTHER" id="PTHR31200">
    <property type="entry name" value="INO80 COMPLEX SUBUNIT C"/>
    <property type="match status" value="1"/>
</dbReference>
<feature type="transmembrane region" description="Helical" evidence="6">
    <location>
        <begin position="20"/>
        <end position="38"/>
    </location>
</feature>
<evidence type="ECO:0000256" key="5">
    <source>
        <dbReference type="SAM" id="MobiDB-lite"/>
    </source>
</evidence>
<dbReference type="OrthoDB" id="49520at2759"/>
<keyword evidence="6" id="KW-1133">Transmembrane helix</keyword>
<name>A0A7R9MDR2_9ACAR</name>
<gene>
    <name evidence="8" type="ORF">ONB1V03_LOCUS14923</name>
</gene>
<dbReference type="Pfam" id="PF08265">
    <property type="entry name" value="YL1_C"/>
    <property type="match status" value="1"/>
</dbReference>
<dbReference type="EMBL" id="OC929517">
    <property type="protein sequence ID" value="CAD7658300.1"/>
    <property type="molecule type" value="Genomic_DNA"/>
</dbReference>
<sequence length="174" mass="19591">MRSTTVSRESLNYPLIRCLYGFSSAVVIRIDIFFKIMVKKKKSISPEKQNTSDLNDTTTDPSVDPQSEPNSSVKSNYPFKSQEWVSTRSSSNSKKTKVWKSLKQILASDKSSAITGVSYASLDCKPSRRPAKRYSDLSGLPANYKDPTTQLLYHNLDEFALIKTFSNDIINGYL</sequence>
<dbReference type="GO" id="GO:0006338">
    <property type="term" value="P:chromatin remodeling"/>
    <property type="evidence" value="ECO:0007669"/>
    <property type="project" value="InterPro"/>
</dbReference>
<evidence type="ECO:0000256" key="3">
    <source>
        <dbReference type="ARBA" id="ARBA00023163"/>
    </source>
</evidence>
<reference evidence="8" key="1">
    <citation type="submission" date="2020-11" db="EMBL/GenBank/DDBJ databases">
        <authorList>
            <person name="Tran Van P."/>
        </authorList>
    </citation>
    <scope>NUCLEOTIDE SEQUENCE</scope>
</reference>
<feature type="domain" description="Vps72/YL1 C-terminal" evidence="7">
    <location>
        <begin position="133"/>
        <end position="162"/>
    </location>
</feature>
<comment type="subcellular location">
    <subcellularLocation>
        <location evidence="1">Nucleus</location>
    </subcellularLocation>
</comment>
<evidence type="ECO:0000256" key="4">
    <source>
        <dbReference type="ARBA" id="ARBA00023242"/>
    </source>
</evidence>
<keyword evidence="3" id="KW-0804">Transcription</keyword>
<dbReference type="GO" id="GO:0031011">
    <property type="term" value="C:Ino80 complex"/>
    <property type="evidence" value="ECO:0007669"/>
    <property type="project" value="InterPro"/>
</dbReference>